<proteinExistence type="predicted"/>
<evidence type="ECO:0000256" key="2">
    <source>
        <dbReference type="ARBA" id="ARBA00022679"/>
    </source>
</evidence>
<evidence type="ECO:0000313" key="5">
    <source>
        <dbReference type="EMBL" id="CAD2185199.1"/>
    </source>
</evidence>
<dbReference type="GO" id="GO:0031405">
    <property type="term" value="F:lipoic acid binding"/>
    <property type="evidence" value="ECO:0007669"/>
    <property type="project" value="TreeGrafter"/>
</dbReference>
<dbReference type="InterPro" id="IPR023213">
    <property type="entry name" value="CAT-like_dom_sf"/>
</dbReference>
<name>A0A6V7WDZ8_MELEN</name>
<dbReference type="InterPro" id="IPR050743">
    <property type="entry name" value="2-oxoacid_DH_E2_comp"/>
</dbReference>
<sequence>MIKTMTESLKIPHFIYGDEFLIEELIKIKELLKEKKSINLTYLPFFIKIISKALEDFPI</sequence>
<dbReference type="PANTHER" id="PTHR43178:SF5">
    <property type="entry name" value="LIPOAMIDE ACYLTRANSFERASE COMPONENT OF BRANCHED-CHAIN ALPHA-KETO ACID DEHYDROGENASE COMPLEX, MITOCHONDRIAL"/>
    <property type="match status" value="1"/>
</dbReference>
<reference evidence="5 6" key="1">
    <citation type="submission" date="2020-08" db="EMBL/GenBank/DDBJ databases">
        <authorList>
            <person name="Koutsovoulos G."/>
            <person name="Danchin GJ E."/>
        </authorList>
    </citation>
    <scope>NUCLEOTIDE SEQUENCE [LARGE SCALE GENOMIC DNA]</scope>
</reference>
<evidence type="ECO:0000313" key="6">
    <source>
        <dbReference type="Proteomes" id="UP000580250"/>
    </source>
</evidence>
<evidence type="ECO:0000259" key="4">
    <source>
        <dbReference type="Pfam" id="PF00198"/>
    </source>
</evidence>
<dbReference type="Proteomes" id="UP000580250">
    <property type="component" value="Unassembled WGS sequence"/>
</dbReference>
<keyword evidence="2" id="KW-0808">Transferase</keyword>
<protein>
    <recommendedName>
        <fullName evidence="4">2-oxoacid dehydrogenase acyltransferase catalytic domain-containing protein</fullName>
    </recommendedName>
</protein>
<gene>
    <name evidence="5" type="ORF">MENT_LOCUS37608</name>
</gene>
<dbReference type="Gene3D" id="3.30.559.10">
    <property type="entry name" value="Chloramphenicol acetyltransferase-like domain"/>
    <property type="match status" value="1"/>
</dbReference>
<dbReference type="SUPFAM" id="SSF52777">
    <property type="entry name" value="CoA-dependent acyltransferases"/>
    <property type="match status" value="1"/>
</dbReference>
<evidence type="ECO:0000256" key="1">
    <source>
        <dbReference type="ARBA" id="ARBA00001938"/>
    </source>
</evidence>
<dbReference type="PANTHER" id="PTHR43178">
    <property type="entry name" value="DIHYDROLIPOAMIDE ACETYLTRANSFERASE COMPONENT OF PYRUVATE DEHYDROGENASE COMPLEX"/>
    <property type="match status" value="1"/>
</dbReference>
<feature type="domain" description="2-oxoacid dehydrogenase acyltransferase catalytic" evidence="4">
    <location>
        <begin position="1"/>
        <end position="59"/>
    </location>
</feature>
<dbReference type="GO" id="GO:0005739">
    <property type="term" value="C:mitochondrion"/>
    <property type="evidence" value="ECO:0007669"/>
    <property type="project" value="TreeGrafter"/>
</dbReference>
<dbReference type="AlphaFoldDB" id="A0A6V7WDZ8"/>
<keyword evidence="3" id="KW-0012">Acyltransferase</keyword>
<dbReference type="Pfam" id="PF00198">
    <property type="entry name" value="2-oxoacid_dh"/>
    <property type="match status" value="1"/>
</dbReference>
<comment type="cofactor">
    <cofactor evidence="1">
        <name>(R)-lipoate</name>
        <dbReference type="ChEBI" id="CHEBI:83088"/>
    </cofactor>
</comment>
<comment type="caution">
    <text evidence="5">The sequence shown here is derived from an EMBL/GenBank/DDBJ whole genome shotgun (WGS) entry which is preliminary data.</text>
</comment>
<organism evidence="5 6">
    <name type="scientific">Meloidogyne enterolobii</name>
    <name type="common">Root-knot nematode worm</name>
    <name type="synonym">Meloidogyne mayaguensis</name>
    <dbReference type="NCBI Taxonomy" id="390850"/>
    <lineage>
        <taxon>Eukaryota</taxon>
        <taxon>Metazoa</taxon>
        <taxon>Ecdysozoa</taxon>
        <taxon>Nematoda</taxon>
        <taxon>Chromadorea</taxon>
        <taxon>Rhabditida</taxon>
        <taxon>Tylenchina</taxon>
        <taxon>Tylenchomorpha</taxon>
        <taxon>Tylenchoidea</taxon>
        <taxon>Meloidogynidae</taxon>
        <taxon>Meloidogyninae</taxon>
        <taxon>Meloidogyne</taxon>
    </lineage>
</organism>
<dbReference type="InterPro" id="IPR001078">
    <property type="entry name" value="2-oxoacid_DH_actylTfrase"/>
</dbReference>
<dbReference type="EMBL" id="CAJEWN010000536">
    <property type="protein sequence ID" value="CAD2185199.1"/>
    <property type="molecule type" value="Genomic_DNA"/>
</dbReference>
<dbReference type="GO" id="GO:0016407">
    <property type="term" value="F:acetyltransferase activity"/>
    <property type="evidence" value="ECO:0007669"/>
    <property type="project" value="TreeGrafter"/>
</dbReference>
<evidence type="ECO:0000256" key="3">
    <source>
        <dbReference type="ARBA" id="ARBA00023315"/>
    </source>
</evidence>
<accession>A0A6V7WDZ8</accession>